<gene>
    <name evidence="15" type="primary">desC-2</name>
    <name evidence="15" type="ORF">HLUCCA11_14660</name>
</gene>
<dbReference type="InterPro" id="IPR015876">
    <property type="entry name" value="Acyl-CoA_DS"/>
</dbReference>
<evidence type="ECO:0000256" key="1">
    <source>
        <dbReference type="ARBA" id="ARBA00001954"/>
    </source>
</evidence>
<evidence type="ECO:0000256" key="10">
    <source>
        <dbReference type="ARBA" id="ARBA00023098"/>
    </source>
</evidence>
<comment type="caution">
    <text evidence="15">The sequence shown here is derived from an EMBL/GenBank/DDBJ whole genome shotgun (WGS) entry which is preliminary data.</text>
</comment>
<reference evidence="15 16" key="1">
    <citation type="submission" date="2015-09" db="EMBL/GenBank/DDBJ databases">
        <title>Identification and resolution of microdiversity through metagenomic sequencing of parallel consortia.</title>
        <authorList>
            <person name="Nelson W.C."/>
            <person name="Romine M.F."/>
            <person name="Lindemann S.R."/>
        </authorList>
    </citation>
    <scope>NUCLEOTIDE SEQUENCE [LARGE SCALE GENOMIC DNA]</scope>
    <source>
        <strain evidence="15">Ana</strain>
    </source>
</reference>
<dbReference type="InterPro" id="IPR005804">
    <property type="entry name" value="FA_desaturase_dom"/>
</dbReference>
<keyword evidence="8 15" id="KW-0560">Oxidoreductase</keyword>
<keyword evidence="12" id="KW-0275">Fatty acid biosynthesis</keyword>
<evidence type="ECO:0000256" key="13">
    <source>
        <dbReference type="SAM" id="Phobius"/>
    </source>
</evidence>
<evidence type="ECO:0000256" key="5">
    <source>
        <dbReference type="ARBA" id="ARBA00022692"/>
    </source>
</evidence>
<evidence type="ECO:0000313" key="15">
    <source>
        <dbReference type="EMBL" id="KPQ34538.1"/>
    </source>
</evidence>
<evidence type="ECO:0000256" key="6">
    <source>
        <dbReference type="ARBA" id="ARBA00022832"/>
    </source>
</evidence>
<evidence type="ECO:0000256" key="12">
    <source>
        <dbReference type="ARBA" id="ARBA00023160"/>
    </source>
</evidence>
<keyword evidence="9" id="KW-0408">Iron</keyword>
<feature type="domain" description="Fatty acid desaturase" evidence="14">
    <location>
        <begin position="74"/>
        <end position="263"/>
    </location>
</feature>
<dbReference type="PANTHER" id="PTHR11351:SF31">
    <property type="entry name" value="DESATURASE 1, ISOFORM A-RELATED"/>
    <property type="match status" value="1"/>
</dbReference>
<dbReference type="Proteomes" id="UP000050465">
    <property type="component" value="Unassembled WGS sequence"/>
</dbReference>
<evidence type="ECO:0000256" key="4">
    <source>
        <dbReference type="ARBA" id="ARBA00022516"/>
    </source>
</evidence>
<dbReference type="STRING" id="1666911.HLUCCA11_14660"/>
<dbReference type="CDD" id="cd03505">
    <property type="entry name" value="Delta9-FADS-like"/>
    <property type="match status" value="1"/>
</dbReference>
<dbReference type="EC" id="1.14.19.1" evidence="15"/>
<name>A0A0N8KMS3_9CYAN</name>
<feature type="transmembrane region" description="Helical" evidence="13">
    <location>
        <begin position="184"/>
        <end position="200"/>
    </location>
</feature>
<evidence type="ECO:0000256" key="3">
    <source>
        <dbReference type="ARBA" id="ARBA00008749"/>
    </source>
</evidence>
<evidence type="ECO:0000256" key="7">
    <source>
        <dbReference type="ARBA" id="ARBA00022989"/>
    </source>
</evidence>
<evidence type="ECO:0000256" key="11">
    <source>
        <dbReference type="ARBA" id="ARBA00023136"/>
    </source>
</evidence>
<comment type="similarity">
    <text evidence="3">Belongs to the fatty acid desaturase type 2 family.</text>
</comment>
<evidence type="ECO:0000259" key="14">
    <source>
        <dbReference type="Pfam" id="PF00487"/>
    </source>
</evidence>
<dbReference type="AlphaFoldDB" id="A0A0N8KMS3"/>
<dbReference type="Pfam" id="PF00487">
    <property type="entry name" value="FA_desaturase"/>
    <property type="match status" value="1"/>
</dbReference>
<sequence length="317" mass="35816">MLPQRLSQSRLTKRSQHTVKNTVLDVSPRQSSPHTQQNYSAITLASYWLGPVFIVTCHLGVALAFFTGLSIGAWLWILFLYTIRMLAITGIYHRLLTHKAYVTPAPVKWIGCFIASAAGQMGPSWWKAHHEDHHRFSDQPADPHASIFGFQWAHYRWLLSPNFVPSRLPPDVEQDIVLKTMDRLHFVPLLSLALFSYMIGGLEYLAAFFVSTTLLFHCVALVNSACHKFGSTPFKTTDYSRNNALVAFLTLGEGWHNCHHAFPWSAEQGLTIENKQIKHLPDFTYGFIRGLQKIGLASKIRTPSEKDLLTTATQPES</sequence>
<evidence type="ECO:0000313" key="16">
    <source>
        <dbReference type="Proteomes" id="UP000050465"/>
    </source>
</evidence>
<evidence type="ECO:0000256" key="8">
    <source>
        <dbReference type="ARBA" id="ARBA00023002"/>
    </source>
</evidence>
<dbReference type="PATRIC" id="fig|1666911.3.peg.191"/>
<organism evidence="15 16">
    <name type="scientific">Phormidesmis priestleyi Ana</name>
    <dbReference type="NCBI Taxonomy" id="1666911"/>
    <lineage>
        <taxon>Bacteria</taxon>
        <taxon>Bacillati</taxon>
        <taxon>Cyanobacteriota</taxon>
        <taxon>Cyanophyceae</taxon>
        <taxon>Leptolyngbyales</taxon>
        <taxon>Leptolyngbyaceae</taxon>
        <taxon>Phormidesmis</taxon>
    </lineage>
</organism>
<keyword evidence="5 13" id="KW-0812">Transmembrane</keyword>
<keyword evidence="10" id="KW-0443">Lipid metabolism</keyword>
<dbReference type="GO" id="GO:0016020">
    <property type="term" value="C:membrane"/>
    <property type="evidence" value="ECO:0007669"/>
    <property type="project" value="UniProtKB-SubCell"/>
</dbReference>
<dbReference type="EMBL" id="LJZR01000019">
    <property type="protein sequence ID" value="KPQ34538.1"/>
    <property type="molecule type" value="Genomic_DNA"/>
</dbReference>
<comment type="cofactor">
    <cofactor evidence="1">
        <name>Fe(2+)</name>
        <dbReference type="ChEBI" id="CHEBI:29033"/>
    </cofactor>
</comment>
<feature type="transmembrane region" description="Helical" evidence="13">
    <location>
        <begin position="73"/>
        <end position="92"/>
    </location>
</feature>
<dbReference type="GO" id="GO:0004768">
    <property type="term" value="F:stearoyl-CoA 9-desaturase activity"/>
    <property type="evidence" value="ECO:0007669"/>
    <property type="project" value="UniProtKB-EC"/>
</dbReference>
<feature type="transmembrane region" description="Helical" evidence="13">
    <location>
        <begin position="47"/>
        <end position="67"/>
    </location>
</feature>
<protein>
    <submittedName>
        <fullName evidence="15">Stearoyl-CoA desaturase (Delta-9 desaturase)</fullName>
        <ecNumber evidence="15">1.14.19.1</ecNumber>
    </submittedName>
</protein>
<evidence type="ECO:0000256" key="9">
    <source>
        <dbReference type="ARBA" id="ARBA00023004"/>
    </source>
</evidence>
<dbReference type="PRINTS" id="PR00075">
    <property type="entry name" value="FACDDSATRASE"/>
</dbReference>
<keyword evidence="11 13" id="KW-0472">Membrane</keyword>
<dbReference type="PANTHER" id="PTHR11351">
    <property type="entry name" value="ACYL-COA DESATURASE"/>
    <property type="match status" value="1"/>
</dbReference>
<keyword evidence="7 13" id="KW-1133">Transmembrane helix</keyword>
<accession>A0A0N8KMS3</accession>
<keyword evidence="4" id="KW-0444">Lipid biosynthesis</keyword>
<proteinExistence type="inferred from homology"/>
<comment type="subcellular location">
    <subcellularLocation>
        <location evidence="2">Membrane</location>
        <topology evidence="2">Multi-pass membrane protein</topology>
    </subcellularLocation>
</comment>
<dbReference type="GO" id="GO:0006633">
    <property type="term" value="P:fatty acid biosynthetic process"/>
    <property type="evidence" value="ECO:0007669"/>
    <property type="project" value="UniProtKB-KW"/>
</dbReference>
<keyword evidence="6" id="KW-0276">Fatty acid metabolism</keyword>
<evidence type="ECO:0000256" key="2">
    <source>
        <dbReference type="ARBA" id="ARBA00004141"/>
    </source>
</evidence>